<dbReference type="InterPro" id="IPR001851">
    <property type="entry name" value="ABC_transp_permease"/>
</dbReference>
<evidence type="ECO:0000256" key="3">
    <source>
        <dbReference type="ARBA" id="ARBA00022475"/>
    </source>
</evidence>
<feature type="transmembrane region" description="Helical" evidence="8">
    <location>
        <begin position="327"/>
        <end position="347"/>
    </location>
</feature>
<feature type="transmembrane region" description="Helical" evidence="8">
    <location>
        <begin position="67"/>
        <end position="86"/>
    </location>
</feature>
<dbReference type="Pfam" id="PF02653">
    <property type="entry name" value="BPD_transp_2"/>
    <property type="match status" value="1"/>
</dbReference>
<keyword evidence="6 8" id="KW-1133">Transmembrane helix</keyword>
<dbReference type="RefSeq" id="WP_286258181.1">
    <property type="nucleotide sequence ID" value="NZ_AP018448.1"/>
</dbReference>
<accession>A0ABN5VZR3</accession>
<evidence type="ECO:0000256" key="8">
    <source>
        <dbReference type="SAM" id="Phobius"/>
    </source>
</evidence>
<keyword evidence="3" id="KW-1003">Cell membrane</keyword>
<keyword evidence="7 8" id="KW-0472">Membrane</keyword>
<feature type="transmembrane region" description="Helical" evidence="8">
    <location>
        <begin position="248"/>
        <end position="270"/>
    </location>
</feature>
<evidence type="ECO:0000256" key="1">
    <source>
        <dbReference type="ARBA" id="ARBA00004651"/>
    </source>
</evidence>
<reference evidence="9 10" key="1">
    <citation type="journal article" date="2010" name="ChemBioChem">
        <title>Cloning and characterization of the biosynthetic gene cluster of 16-membered macrolide antibiotic FD-891: involvement of a dual functional cytochrome P450 monooxygenase catalyzing epoxidation and hydroxylation.</title>
        <authorList>
            <person name="Kudo F."/>
            <person name="Motegi A."/>
            <person name="Mizoue K."/>
            <person name="Eguchi T."/>
        </authorList>
    </citation>
    <scope>NUCLEOTIDE SEQUENCE [LARGE SCALE GENOMIC DNA]</scope>
    <source>
        <strain evidence="9 10">A-8890</strain>
    </source>
</reference>
<feature type="transmembrane region" description="Helical" evidence="8">
    <location>
        <begin position="276"/>
        <end position="295"/>
    </location>
</feature>
<keyword evidence="5 8" id="KW-0812">Transmembrane</keyword>
<evidence type="ECO:0000313" key="9">
    <source>
        <dbReference type="EMBL" id="BBC37813.1"/>
    </source>
</evidence>
<evidence type="ECO:0000256" key="4">
    <source>
        <dbReference type="ARBA" id="ARBA00022519"/>
    </source>
</evidence>
<dbReference type="CDD" id="cd06579">
    <property type="entry name" value="TM_PBP1_transp_AraH_like"/>
    <property type="match status" value="1"/>
</dbReference>
<dbReference type="PANTHER" id="PTHR32196">
    <property type="entry name" value="ABC TRANSPORTER PERMEASE PROTEIN YPHD-RELATED-RELATED"/>
    <property type="match status" value="1"/>
</dbReference>
<evidence type="ECO:0000256" key="2">
    <source>
        <dbReference type="ARBA" id="ARBA00022448"/>
    </source>
</evidence>
<dbReference type="PANTHER" id="PTHR32196:SF21">
    <property type="entry name" value="ABC TRANSPORTER PERMEASE PROTEIN YPHD-RELATED"/>
    <property type="match status" value="1"/>
</dbReference>
<keyword evidence="4" id="KW-0997">Cell inner membrane</keyword>
<gene>
    <name evidence="9" type="ORF">SGFS_091070</name>
</gene>
<keyword evidence="2" id="KW-0813">Transport</keyword>
<sequence length="353" mass="36048">MTTSKSTEVPGRASAPAAAATASATTAVRVQNAVIKYGFIFVTVALFAYFALSEGSFRESATLLDTLRYVSVAAILGLGVTLTMAVGGMDMSVGAVAGLGVSVAAQTMVVHNQIGTVAIVAVLVAGALAGLLNALLIVVMKIPDMLATLGTMFVIQGTKLILVDGQSITPGMTLEDGTTAPGRFTAGFLKIDRGTVLGIPISVLVFGALTVAAWVFLARTRWGRVFYAIGANPEASRLAGIRVGAYRALAYVLSGVLASIGGLILASRIGQGDVSAGTSQLLEAVAVALVGTSVLGRGRPNVWGTALGAVLIGIITTGLTIKGLPYYTQDVVEGAVLILALVFSFTLSKRRTA</sequence>
<reference evidence="9 10" key="2">
    <citation type="journal article" date="2023" name="ChemBioChem">
        <title>Acyltransferase Domain Exchange between Two Independent Type I Polyketide Synthases in the Same Producer Strain of Macrolide Antibiotics.</title>
        <authorList>
            <person name="Kudo F."/>
            <person name="Kishikawa K."/>
            <person name="Tsuboi K."/>
            <person name="Kido T."/>
            <person name="Usui T."/>
            <person name="Hashimoto J."/>
            <person name="Shin-Ya K."/>
            <person name="Miyanaga A."/>
            <person name="Eguchi T."/>
        </authorList>
    </citation>
    <scope>NUCLEOTIDE SEQUENCE [LARGE SCALE GENOMIC DNA]</scope>
    <source>
        <strain evidence="9 10">A-8890</strain>
    </source>
</reference>
<dbReference type="EMBL" id="AP018448">
    <property type="protein sequence ID" value="BBC37813.1"/>
    <property type="molecule type" value="Genomic_DNA"/>
</dbReference>
<protein>
    <submittedName>
        <fullName evidence="9">Sugar ABC transporter permease</fullName>
    </submittedName>
</protein>
<feature type="transmembrane region" description="Helical" evidence="8">
    <location>
        <begin position="197"/>
        <end position="217"/>
    </location>
</feature>
<evidence type="ECO:0000256" key="7">
    <source>
        <dbReference type="ARBA" id="ARBA00023136"/>
    </source>
</evidence>
<keyword evidence="10" id="KW-1185">Reference proteome</keyword>
<feature type="transmembrane region" description="Helical" evidence="8">
    <location>
        <begin position="117"/>
        <end position="139"/>
    </location>
</feature>
<organism evidence="9 10">
    <name type="scientific">Streptomyces graminofaciens</name>
    <dbReference type="NCBI Taxonomy" id="68212"/>
    <lineage>
        <taxon>Bacteria</taxon>
        <taxon>Bacillati</taxon>
        <taxon>Actinomycetota</taxon>
        <taxon>Actinomycetes</taxon>
        <taxon>Kitasatosporales</taxon>
        <taxon>Streptomycetaceae</taxon>
        <taxon>Streptomyces</taxon>
    </lineage>
</organism>
<feature type="transmembrane region" description="Helical" evidence="8">
    <location>
        <begin position="34"/>
        <end position="52"/>
    </location>
</feature>
<feature type="transmembrane region" description="Helical" evidence="8">
    <location>
        <begin position="302"/>
        <end position="321"/>
    </location>
</feature>
<proteinExistence type="predicted"/>
<name>A0ABN5VZR3_9ACTN</name>
<dbReference type="Proteomes" id="UP001321542">
    <property type="component" value="Chromosome"/>
</dbReference>
<comment type="subcellular location">
    <subcellularLocation>
        <location evidence="1">Cell membrane</location>
        <topology evidence="1">Multi-pass membrane protein</topology>
    </subcellularLocation>
</comment>
<evidence type="ECO:0000256" key="6">
    <source>
        <dbReference type="ARBA" id="ARBA00022989"/>
    </source>
</evidence>
<evidence type="ECO:0000313" key="10">
    <source>
        <dbReference type="Proteomes" id="UP001321542"/>
    </source>
</evidence>
<evidence type="ECO:0000256" key="5">
    <source>
        <dbReference type="ARBA" id="ARBA00022692"/>
    </source>
</evidence>